<evidence type="ECO:0000313" key="2">
    <source>
        <dbReference type="EMBL" id="RVE57413.1"/>
    </source>
</evidence>
<sequence>MSPPSNLKSREIHSNLSEGSSRIREKETGTFVSSDAFLCRSLGWPLVGRASGASCGWWSCWSQRGPDLCQQHETRQAFVLRNHHGSEPTPVPSPEERTSLSEVRKIGFGFTV</sequence>
<proteinExistence type="predicted"/>
<accession>A0A437C4A0</accession>
<dbReference type="Proteomes" id="UP000283210">
    <property type="component" value="Chromosome 22"/>
</dbReference>
<evidence type="ECO:0000256" key="1">
    <source>
        <dbReference type="SAM" id="MobiDB-lite"/>
    </source>
</evidence>
<reference evidence="2 3" key="2">
    <citation type="submission" date="2019-01" db="EMBL/GenBank/DDBJ databases">
        <title>A chromosome length genome reference of the Java medaka (oryzias javanicus).</title>
        <authorList>
            <person name="Herpin A."/>
            <person name="Takehana Y."/>
            <person name="Naruse K."/>
            <person name="Ansai S."/>
            <person name="Kawaguchi M."/>
        </authorList>
    </citation>
    <scope>NUCLEOTIDE SEQUENCE [LARGE SCALE GENOMIC DNA]</scope>
    <source>
        <strain evidence="2">RS831</strain>
        <tissue evidence="2">Whole body</tissue>
    </source>
</reference>
<gene>
    <name evidence="2" type="ORF">OJAV_G00215990</name>
</gene>
<reference evidence="2 3" key="1">
    <citation type="submission" date="2018-11" db="EMBL/GenBank/DDBJ databases">
        <authorList>
            <person name="Lopez-Roques C."/>
            <person name="Donnadieu C."/>
            <person name="Bouchez O."/>
            <person name="Klopp C."/>
            <person name="Cabau C."/>
            <person name="Zahm M."/>
        </authorList>
    </citation>
    <scope>NUCLEOTIDE SEQUENCE [LARGE SCALE GENOMIC DNA]</scope>
    <source>
        <strain evidence="2">RS831</strain>
        <tissue evidence="2">Whole body</tissue>
    </source>
</reference>
<dbReference type="EMBL" id="CM012458">
    <property type="protein sequence ID" value="RVE57413.1"/>
    <property type="molecule type" value="Genomic_DNA"/>
</dbReference>
<dbReference type="AlphaFoldDB" id="A0A437C4A0"/>
<evidence type="ECO:0000313" key="3">
    <source>
        <dbReference type="Proteomes" id="UP000283210"/>
    </source>
</evidence>
<protein>
    <submittedName>
        <fullName evidence="2">Uncharacterized protein</fullName>
    </submittedName>
</protein>
<feature type="region of interest" description="Disordered" evidence="1">
    <location>
        <begin position="1"/>
        <end position="25"/>
    </location>
</feature>
<organism evidence="2 3">
    <name type="scientific">Oryzias javanicus</name>
    <name type="common">Javanese ricefish</name>
    <name type="synonym">Aplocheilus javanicus</name>
    <dbReference type="NCBI Taxonomy" id="123683"/>
    <lineage>
        <taxon>Eukaryota</taxon>
        <taxon>Metazoa</taxon>
        <taxon>Chordata</taxon>
        <taxon>Craniata</taxon>
        <taxon>Vertebrata</taxon>
        <taxon>Euteleostomi</taxon>
        <taxon>Actinopterygii</taxon>
        <taxon>Neopterygii</taxon>
        <taxon>Teleostei</taxon>
        <taxon>Neoteleostei</taxon>
        <taxon>Acanthomorphata</taxon>
        <taxon>Ovalentaria</taxon>
        <taxon>Atherinomorphae</taxon>
        <taxon>Beloniformes</taxon>
        <taxon>Adrianichthyidae</taxon>
        <taxon>Oryziinae</taxon>
        <taxon>Oryzias</taxon>
    </lineage>
</organism>
<keyword evidence="3" id="KW-1185">Reference proteome</keyword>
<name>A0A437C4A0_ORYJA</name>